<accession>A0A9Q0EQQ6</accession>
<evidence type="ECO:0000256" key="8">
    <source>
        <dbReference type="ARBA" id="ARBA00023605"/>
    </source>
</evidence>
<dbReference type="InterPro" id="IPR056296">
    <property type="entry name" value="Cfap43_N"/>
</dbReference>
<dbReference type="Gene3D" id="2.130.10.10">
    <property type="entry name" value="YVTN repeat-like/Quinoprotein amine dehydrogenase"/>
    <property type="match status" value="3"/>
</dbReference>
<evidence type="ECO:0000256" key="3">
    <source>
        <dbReference type="ARBA" id="ARBA00022574"/>
    </source>
</evidence>
<keyword evidence="5 10" id="KW-0175">Coiled coil</keyword>
<evidence type="ECO:0000256" key="2">
    <source>
        <dbReference type="ARBA" id="ARBA00022490"/>
    </source>
</evidence>
<comment type="caution">
    <text evidence="13">The sequence shown here is derived from an EMBL/GenBank/DDBJ whole genome shotgun (WGS) entry which is preliminary data.</text>
</comment>
<dbReference type="SUPFAM" id="SSF50978">
    <property type="entry name" value="WD40 repeat-like"/>
    <property type="match status" value="1"/>
</dbReference>
<dbReference type="SUPFAM" id="SSF117289">
    <property type="entry name" value="Nucleoporin domain"/>
    <property type="match status" value="1"/>
</dbReference>
<sequence>MDAIGNIDVRWIQGFSEHSSVDFIDTETVCYVCGNHMVFLNVVSKQRTVLRSPGGRGIGVFTANGASKVLAVSEQRLNPSVFVLSYPECQLINELKGTAKLDYTSLVLSNSGPYLCCCSSLPDHTITVWNWETAEMICSQPQAGKDVVSLVFNPMNWQQIVALGSTTLTVWTIDKSDTYHIMKKRELHLPAANGSLIKTEAPPSHVVSSRLTCWGPQMPRSAIAGLPGDIADRLLSQEGVAPRLAPVAVCWTPSAELYVGCRQGYLLLVNPEGPSVSVLFNPTEPDADPVLKKDSFQSLALHRDGLYAAGKDGLLHCLKVIGTRVKVSQTLDVKESIRTVVFSPDYKYLLLASSSGQISRHQPLRSGSLDNILDVLTGNFIASASLSSCQDAVVSLRELGHLQRWSSDGILTGSLFLQTQVSCLACCPVSNYAVVGTSSGHLLFVDLSSAGPPRLVHRIHLDRQPVDHLVFDQGGNVLLATSGSHIFILEAKPSTTFAIIGYTVAPGGPVLSLSVQFHKDSKRVQVLALCPGPKDRWGGGGSLLHLLSLSLKELSGPRCVDAHGRLSDNTLHTCTYQAPHALQSCVLGLGEVLAYCQEDKALQRFRLPPQDAGGAPGPSVCQLRPEEEVESHPVGPVLLALSPQGSWLASVGRDGLLRLRNTAALDRYTELQCHSCRFGGAGSVSFSADGQTLLTTGLADGSLVCTGLRTNVADAGQAQEEKHHLENILAAGEVRDAEMERDEKDTVLTSDPTWLEAREEASRGRMLANEALPEMWRLEAYQFNLDVSEQRRLEVNGEREVATVRNEVELGNLAKRYLCDLLKRHCWDSMKVKGRAVKGFHSDFEVKNYPMKCTEKELEALLRVESIRAIETANSILGCSSPHLYDQFNLHVREQKVDQITMLQDVIYKVKTAFNGKFDGVCKQKEQETRLVREKNRCMGEILERLGVHQELWEPSLGDSERPERAFTVEDSEIKVEQHLPPERKKMEEEKKELEEQARLAAKEDSSRDRALEDMMGGAIKVKKEDILKKEVPEPEFVGRKAEQQWSDEEKIIYKDYEKKAKELSEEQDKHRKTLESEIKKMQASIVESTQGFDEILAKLFERKVKSDTVIYQEELKIAHLVYSMLVEEEIRHQERDLVLTMERRRADKNQMCEELKNVRQSVELCREAYDMAVAEDRLLDKGFRKQFLDVPAHVVDHLYKLYKHRPRVQRMRAQADSNCFNPFKDGPWRGGAASDGLGHMLQAMEELDSPENSPSALEPAAWERFSLVRKAKVESEQQVKVKALTLAETQAFLQKRSNEDEATKQQLKTLMDELNGLREHKVGFQLDLLVQVLLRQGQVEASPALFIGHHRDSTVMHHRSVVEDLNNTIQTLGEQKMAIMVECKDFRWTTYLDKTDPKMVDQDSTPENHTSLGPQGTVRQVSVWPAALKAEQNTALDRALVEMEVAVSKRRLIYEATAEEDDQEKERSEIYRDIVQLKTAKHLARTQARDLASLRDQLEVARMKNFPALN</sequence>
<evidence type="ECO:0000256" key="11">
    <source>
        <dbReference type="SAM" id="MobiDB-lite"/>
    </source>
</evidence>
<dbReference type="OrthoDB" id="535167at2759"/>
<feature type="region of interest" description="Disordered" evidence="11">
    <location>
        <begin position="978"/>
        <end position="1010"/>
    </location>
</feature>
<feature type="coiled-coil region" evidence="10">
    <location>
        <begin position="1047"/>
        <end position="1081"/>
    </location>
</feature>
<evidence type="ECO:0000313" key="13">
    <source>
        <dbReference type="EMBL" id="KAJ3609888.1"/>
    </source>
</evidence>
<dbReference type="Proteomes" id="UP001148018">
    <property type="component" value="Unassembled WGS sequence"/>
</dbReference>
<gene>
    <name evidence="13" type="ORF">NHX12_021982</name>
</gene>
<dbReference type="GO" id="GO:0005930">
    <property type="term" value="C:axoneme"/>
    <property type="evidence" value="ECO:0007669"/>
    <property type="project" value="UniProtKB-SubCell"/>
</dbReference>
<comment type="similarity">
    <text evidence="8">Belongs to the CFAP43 family.</text>
</comment>
<keyword evidence="4" id="KW-0677">Repeat</keyword>
<dbReference type="EMBL" id="JANIIK010000038">
    <property type="protein sequence ID" value="KAJ3609888.1"/>
    <property type="molecule type" value="Genomic_DNA"/>
</dbReference>
<dbReference type="Pfam" id="PF23185">
    <property type="entry name" value="CFAP43_N"/>
    <property type="match status" value="1"/>
</dbReference>
<evidence type="ECO:0000256" key="5">
    <source>
        <dbReference type="ARBA" id="ARBA00023054"/>
    </source>
</evidence>
<organism evidence="13 14">
    <name type="scientific">Muraenolepis orangiensis</name>
    <name type="common">Patagonian moray cod</name>
    <dbReference type="NCBI Taxonomy" id="630683"/>
    <lineage>
        <taxon>Eukaryota</taxon>
        <taxon>Metazoa</taxon>
        <taxon>Chordata</taxon>
        <taxon>Craniata</taxon>
        <taxon>Vertebrata</taxon>
        <taxon>Euteleostomi</taxon>
        <taxon>Actinopterygii</taxon>
        <taxon>Neopterygii</taxon>
        <taxon>Teleostei</taxon>
        <taxon>Neoteleostei</taxon>
        <taxon>Acanthomorphata</taxon>
        <taxon>Zeiogadaria</taxon>
        <taxon>Gadariae</taxon>
        <taxon>Gadiformes</taxon>
        <taxon>Muraenolepidoidei</taxon>
        <taxon>Muraenolepididae</taxon>
        <taxon>Muraenolepis</taxon>
    </lineage>
</organism>
<dbReference type="GO" id="GO:0007288">
    <property type="term" value="P:sperm axoneme assembly"/>
    <property type="evidence" value="ECO:0007669"/>
    <property type="project" value="TreeGrafter"/>
</dbReference>
<keyword evidence="6" id="KW-0206">Cytoskeleton</keyword>
<evidence type="ECO:0000313" key="14">
    <source>
        <dbReference type="Proteomes" id="UP001148018"/>
    </source>
</evidence>
<protein>
    <recommendedName>
        <fullName evidence="9">Cilia- and flagella-associated protein 43</fullName>
    </recommendedName>
</protein>
<evidence type="ECO:0000256" key="7">
    <source>
        <dbReference type="ARBA" id="ARBA00023273"/>
    </source>
</evidence>
<evidence type="ECO:0000256" key="4">
    <source>
        <dbReference type="ARBA" id="ARBA00022737"/>
    </source>
</evidence>
<keyword evidence="7" id="KW-0966">Cell projection</keyword>
<keyword evidence="14" id="KW-1185">Reference proteome</keyword>
<proteinExistence type="inferred from homology"/>
<keyword evidence="2" id="KW-0963">Cytoplasm</keyword>
<dbReference type="InterPro" id="IPR036322">
    <property type="entry name" value="WD40_repeat_dom_sf"/>
</dbReference>
<dbReference type="InterPro" id="IPR015943">
    <property type="entry name" value="WD40/YVTN_repeat-like_dom_sf"/>
</dbReference>
<feature type="domain" description="Cfap43 N-terminal" evidence="12">
    <location>
        <begin position="12"/>
        <end position="168"/>
    </location>
</feature>
<evidence type="ECO:0000259" key="12">
    <source>
        <dbReference type="Pfam" id="PF23185"/>
    </source>
</evidence>
<evidence type="ECO:0000256" key="6">
    <source>
        <dbReference type="ARBA" id="ARBA00023212"/>
    </source>
</evidence>
<evidence type="ECO:0000256" key="10">
    <source>
        <dbReference type="SAM" id="Coils"/>
    </source>
</evidence>
<name>A0A9Q0EQQ6_9TELE</name>
<dbReference type="PANTHER" id="PTHR14885:SF1">
    <property type="entry name" value="CILIA- AND FLAGELLA-ASSOCIATED PROTEIN 43"/>
    <property type="match status" value="1"/>
</dbReference>
<evidence type="ECO:0000256" key="1">
    <source>
        <dbReference type="ARBA" id="ARBA00004430"/>
    </source>
</evidence>
<dbReference type="PANTHER" id="PTHR14885">
    <property type="entry name" value="CILIA- AND FLAGELLA-ASSOCIATED PROTEIN 43-RELATED"/>
    <property type="match status" value="1"/>
</dbReference>
<dbReference type="Pfam" id="PF25828">
    <property type="entry name" value="CC_Cfap43"/>
    <property type="match status" value="3"/>
</dbReference>
<keyword evidence="3" id="KW-0853">WD repeat</keyword>
<evidence type="ECO:0000256" key="9">
    <source>
        <dbReference type="ARBA" id="ARBA00023662"/>
    </source>
</evidence>
<dbReference type="InterPro" id="IPR001680">
    <property type="entry name" value="WD40_rpt"/>
</dbReference>
<reference evidence="13" key="1">
    <citation type="submission" date="2022-07" db="EMBL/GenBank/DDBJ databases">
        <title>Chromosome-level genome of Muraenolepis orangiensis.</title>
        <authorList>
            <person name="Kim J."/>
        </authorList>
    </citation>
    <scope>NUCLEOTIDE SEQUENCE</scope>
    <source>
        <strain evidence="13">KU_S4_2022</strain>
        <tissue evidence="13">Muscle</tissue>
    </source>
</reference>
<comment type="subcellular location">
    <subcellularLocation>
        <location evidence="1">Cytoplasm</location>
        <location evidence="1">Cytoskeleton</location>
        <location evidence="1">Cilium axoneme</location>
    </subcellularLocation>
</comment>
<dbReference type="SMART" id="SM00320">
    <property type="entry name" value="WD40"/>
    <property type="match status" value="7"/>
</dbReference>